<dbReference type="Pfam" id="PF05729">
    <property type="entry name" value="NACHT"/>
    <property type="match status" value="1"/>
</dbReference>
<evidence type="ECO:0000313" key="4">
    <source>
        <dbReference type="EMBL" id="KAJ7372155.1"/>
    </source>
</evidence>
<evidence type="ECO:0000313" key="5">
    <source>
        <dbReference type="Proteomes" id="UP001163046"/>
    </source>
</evidence>
<feature type="compositionally biased region" description="Basic and acidic residues" evidence="2">
    <location>
        <begin position="141"/>
        <end position="155"/>
    </location>
</feature>
<feature type="compositionally biased region" description="Basic and acidic residues" evidence="2">
    <location>
        <begin position="266"/>
        <end position="279"/>
    </location>
</feature>
<name>A0A9W9YZ98_9CNID</name>
<comment type="caution">
    <text evidence="4">The sequence shown here is derived from an EMBL/GenBank/DDBJ whole genome shotgun (WGS) entry which is preliminary data.</text>
</comment>
<dbReference type="AlphaFoldDB" id="A0A9W9YZ98"/>
<evidence type="ECO:0000256" key="2">
    <source>
        <dbReference type="SAM" id="MobiDB-lite"/>
    </source>
</evidence>
<feature type="compositionally biased region" description="Acidic residues" evidence="2">
    <location>
        <begin position="280"/>
        <end position="299"/>
    </location>
</feature>
<organism evidence="4 5">
    <name type="scientific">Desmophyllum pertusum</name>
    <dbReference type="NCBI Taxonomy" id="174260"/>
    <lineage>
        <taxon>Eukaryota</taxon>
        <taxon>Metazoa</taxon>
        <taxon>Cnidaria</taxon>
        <taxon>Anthozoa</taxon>
        <taxon>Hexacorallia</taxon>
        <taxon>Scleractinia</taxon>
        <taxon>Caryophylliina</taxon>
        <taxon>Caryophylliidae</taxon>
        <taxon>Desmophyllum</taxon>
    </lineage>
</organism>
<reference evidence="4" key="1">
    <citation type="submission" date="2023-01" db="EMBL/GenBank/DDBJ databases">
        <title>Genome assembly of the deep-sea coral Lophelia pertusa.</title>
        <authorList>
            <person name="Herrera S."/>
            <person name="Cordes E."/>
        </authorList>
    </citation>
    <scope>NUCLEOTIDE SEQUENCE</scope>
    <source>
        <strain evidence="4">USNM1676648</strain>
        <tissue evidence="4">Polyp</tissue>
    </source>
</reference>
<evidence type="ECO:0000256" key="1">
    <source>
        <dbReference type="SAM" id="Coils"/>
    </source>
</evidence>
<keyword evidence="5" id="KW-1185">Reference proteome</keyword>
<sequence>MGHAVDQTLLSLVKELITKYKRTEADQSAIQGSLDQQRTEQIEIHNTVAYLQDQQCSTRVHLEEHDEQLEALMEWKEQLMKENKGILEKLVAVEKTLSEELLNRVQGVEESLSGVKESLSGVEESLGGVISQTVERVKQLEENARDQRKKDERAEASPMETFDVKSCRSKLAEHYKRTAKVPTSVWSKKSPVHIHQIYTRLSLVKEEQTPAGSSQSELTHYTDVFTANKNGDIPNRILVQGQTGIGKSTFVKKLAVDWAELEDEKTEDKQGDALERSENDADMSEDNEETSQDYEDTASEDTSSDKFEENQKNALKKFELVVVVNLKEVSKCQSLRDVINCCDIFPEEETVLTEGLLSYITKNQEKVLLVFDGYDEYRCGSNSEIYEIFKGKKLRNCCVLITTRISKADELREFKDVHAEITGFSEEDREAFMRRMLGGETEAKELRSLLSRKKLKDLARVPLLLLFFCTLWKKGKLKCFPETKTKLYLAIVQHVLYFSQGKHSPARFSKLEDFKEILAEIGKVALECLLKDDHVFEYDQLSAAILCDESRIIGLLQVTEYAENLQPAGMVSFIHKSIQEFLAAWYITYRCVPNGNLGGIEEHAPPWKIARPGRMCLTSFVVCLTMEQ</sequence>
<feature type="region of interest" description="Disordered" evidence="2">
    <location>
        <begin position="262"/>
        <end position="308"/>
    </location>
</feature>
<dbReference type="PANTHER" id="PTHR46312">
    <property type="entry name" value="NACHT DOMAIN-CONTAINING PROTEIN"/>
    <property type="match status" value="1"/>
</dbReference>
<keyword evidence="1" id="KW-0175">Coiled coil</keyword>
<gene>
    <name evidence="4" type="ORF">OS493_020581</name>
</gene>
<protein>
    <recommendedName>
        <fullName evidence="3">NACHT domain-containing protein</fullName>
    </recommendedName>
</protein>
<dbReference type="Gene3D" id="3.40.50.300">
    <property type="entry name" value="P-loop containing nucleotide triphosphate hydrolases"/>
    <property type="match status" value="1"/>
</dbReference>
<feature type="coiled-coil region" evidence="1">
    <location>
        <begin position="62"/>
        <end position="96"/>
    </location>
</feature>
<evidence type="ECO:0000259" key="3">
    <source>
        <dbReference type="Pfam" id="PF05729"/>
    </source>
</evidence>
<proteinExistence type="predicted"/>
<dbReference type="InterPro" id="IPR007111">
    <property type="entry name" value="NACHT_NTPase"/>
</dbReference>
<dbReference type="OrthoDB" id="5984292at2759"/>
<dbReference type="SUPFAM" id="SSF52540">
    <property type="entry name" value="P-loop containing nucleoside triphosphate hydrolases"/>
    <property type="match status" value="1"/>
</dbReference>
<feature type="region of interest" description="Disordered" evidence="2">
    <location>
        <begin position="141"/>
        <end position="161"/>
    </location>
</feature>
<dbReference type="PANTHER" id="PTHR46312:SF2">
    <property type="entry name" value="NUCLEOTIDE-BINDING OLIGOMERIZATION DOMAIN-CONTAINING PROTEIN 2-LIKE"/>
    <property type="match status" value="1"/>
</dbReference>
<feature type="domain" description="NACHT" evidence="3">
    <location>
        <begin position="315"/>
        <end position="437"/>
    </location>
</feature>
<dbReference type="Proteomes" id="UP001163046">
    <property type="component" value="Unassembled WGS sequence"/>
</dbReference>
<dbReference type="EMBL" id="MU826838">
    <property type="protein sequence ID" value="KAJ7372155.1"/>
    <property type="molecule type" value="Genomic_DNA"/>
</dbReference>
<dbReference type="InterPro" id="IPR027417">
    <property type="entry name" value="P-loop_NTPase"/>
</dbReference>
<accession>A0A9W9YZ98</accession>